<dbReference type="AlphaFoldDB" id="A0A6A2XQA6"/>
<feature type="region of interest" description="Disordered" evidence="1">
    <location>
        <begin position="467"/>
        <end position="504"/>
    </location>
</feature>
<dbReference type="SMART" id="SM00574">
    <property type="entry name" value="POX"/>
    <property type="match status" value="1"/>
</dbReference>
<protein>
    <submittedName>
        <fullName evidence="3">PYR1-like 2</fullName>
    </submittedName>
</protein>
<evidence type="ECO:0000259" key="2">
    <source>
        <dbReference type="SMART" id="SM00574"/>
    </source>
</evidence>
<feature type="domain" description="POX" evidence="2">
    <location>
        <begin position="261"/>
        <end position="390"/>
    </location>
</feature>
<dbReference type="Pfam" id="PF07526">
    <property type="entry name" value="POX"/>
    <property type="match status" value="1"/>
</dbReference>
<keyword evidence="4" id="KW-1185">Reference proteome</keyword>
<accession>A0A6A2XQA6</accession>
<organism evidence="3 4">
    <name type="scientific">Hibiscus syriacus</name>
    <name type="common">Rose of Sharon</name>
    <dbReference type="NCBI Taxonomy" id="106335"/>
    <lineage>
        <taxon>Eukaryota</taxon>
        <taxon>Viridiplantae</taxon>
        <taxon>Streptophyta</taxon>
        <taxon>Embryophyta</taxon>
        <taxon>Tracheophyta</taxon>
        <taxon>Spermatophyta</taxon>
        <taxon>Magnoliopsida</taxon>
        <taxon>eudicotyledons</taxon>
        <taxon>Gunneridae</taxon>
        <taxon>Pentapetalae</taxon>
        <taxon>rosids</taxon>
        <taxon>malvids</taxon>
        <taxon>Malvales</taxon>
        <taxon>Malvaceae</taxon>
        <taxon>Malvoideae</taxon>
        <taxon>Hibiscus</taxon>
    </lineage>
</organism>
<feature type="compositionally biased region" description="Basic residues" evidence="1">
    <location>
        <begin position="494"/>
        <end position="504"/>
    </location>
</feature>
<reference evidence="3" key="1">
    <citation type="submission" date="2019-09" db="EMBL/GenBank/DDBJ databases">
        <title>Draft genome information of white flower Hibiscus syriacus.</title>
        <authorList>
            <person name="Kim Y.-M."/>
        </authorList>
    </citation>
    <scope>NUCLEOTIDE SEQUENCE [LARGE SCALE GENOMIC DNA]</scope>
    <source>
        <strain evidence="3">YM2019G1</strain>
    </source>
</reference>
<dbReference type="EMBL" id="VEPZ02001536">
    <property type="protein sequence ID" value="KAE8669075.1"/>
    <property type="molecule type" value="Genomic_DNA"/>
</dbReference>
<gene>
    <name evidence="3" type="ORF">F3Y22_tig00112259pilonHSYRG00039</name>
</gene>
<dbReference type="Proteomes" id="UP000436088">
    <property type="component" value="Unassembled WGS sequence"/>
</dbReference>
<comment type="caution">
    <text evidence="3">The sequence shown here is derived from an EMBL/GenBank/DDBJ whole genome shotgun (WGS) entry which is preliminary data.</text>
</comment>
<dbReference type="InterPro" id="IPR006563">
    <property type="entry name" value="POX_dom"/>
</dbReference>
<evidence type="ECO:0000313" key="4">
    <source>
        <dbReference type="Proteomes" id="UP000436088"/>
    </source>
</evidence>
<name>A0A6A2XQA6_HIBSY</name>
<evidence type="ECO:0000256" key="1">
    <source>
        <dbReference type="SAM" id="MobiDB-lite"/>
    </source>
</evidence>
<proteinExistence type="predicted"/>
<sequence>MKKRIALKLISSVLIHMDQPKPDTSWIPGASLGARGFSGNLCDDLHTNHVRLFDPTVGRKVASVASGSEHDIEFHDQFMGRTPISSTQPARCGLQENLNELANVSPSIYPHDFRTYSLIECSDGMNSAMVTSVNCVFNEVFGNMTSKWEYEKFPGSLELTGKTSLKTAFQPYWSIRYPDPNGWIPSNGENMSPDYPRGSMKSSNELSLSLATSLPGVISRNNIPDRSSEINCCLNTTRLGSEQTSCNAKELSLSFGSYGPVQVSHLISGSRYLHAVQEILAQIASYSLENLEQMSVGARATTVMTVMDSNDLPEVNGYSEVQLEAVEAKESQLLTLLQVVDDKYNQCLDEIHTVISEFHAVTELDPWVHVSFNLHTISFLYKNLRERISNQILAMGANFNSGCTRSREKSFQNSFNQEQWALKQLKKDQLWRPQRGCRRSPSRFYDHGCFRTFFIPDDRGNVLGYEQDESTTKRGRNQQQLQDADQHQPPKIQHQLKAHERKKV</sequence>
<evidence type="ECO:0000313" key="3">
    <source>
        <dbReference type="EMBL" id="KAE8669075.1"/>
    </source>
</evidence>